<feature type="domain" description="TonB C-terminal" evidence="5">
    <location>
        <begin position="4"/>
        <end position="97"/>
    </location>
</feature>
<comment type="subcellular location">
    <subcellularLocation>
        <location evidence="1">Membrane</location>
        <topology evidence="1">Single-pass membrane protein</topology>
    </subcellularLocation>
</comment>
<dbReference type="Pfam" id="PF03544">
    <property type="entry name" value="TonB_C"/>
    <property type="match status" value="1"/>
</dbReference>
<evidence type="ECO:0000256" key="3">
    <source>
        <dbReference type="ARBA" id="ARBA00022989"/>
    </source>
</evidence>
<organism evidence="6 7">
    <name type="scientific">Pseudoalteromonas luteoviolacea</name>
    <dbReference type="NCBI Taxonomy" id="43657"/>
    <lineage>
        <taxon>Bacteria</taxon>
        <taxon>Pseudomonadati</taxon>
        <taxon>Pseudomonadota</taxon>
        <taxon>Gammaproteobacteria</taxon>
        <taxon>Alteromonadales</taxon>
        <taxon>Pseudoalteromonadaceae</taxon>
        <taxon>Pseudoalteromonas</taxon>
    </lineage>
</organism>
<dbReference type="PROSITE" id="PS51257">
    <property type="entry name" value="PROKAR_LIPOPROTEIN"/>
    <property type="match status" value="1"/>
</dbReference>
<sequence length="97" mass="10986">MKKILTLIPLLFLTACSTTPTKDELMSGDAYVQLSFDVNEQGHTENIIVIDSSHNGFFDKKAIEAIKKWQYKPKMINGKPVKKIGEKAQLDFKITDK</sequence>
<evidence type="ECO:0000256" key="4">
    <source>
        <dbReference type="ARBA" id="ARBA00023136"/>
    </source>
</evidence>
<dbReference type="GO" id="GO:0055085">
    <property type="term" value="P:transmembrane transport"/>
    <property type="evidence" value="ECO:0007669"/>
    <property type="project" value="InterPro"/>
</dbReference>
<reference evidence="6 7" key="1">
    <citation type="submission" date="2014-12" db="EMBL/GenBank/DDBJ databases">
        <title>Draft Genome Sequence of Pseudoalteromonas luteoviolacea HI1.</title>
        <authorList>
            <person name="Asahina A.Y."/>
            <person name="Hadfield M.G."/>
        </authorList>
    </citation>
    <scope>NUCLEOTIDE SEQUENCE [LARGE SCALE GENOMIC DNA]</scope>
    <source>
        <strain evidence="6 7">HI1</strain>
    </source>
</reference>
<dbReference type="SUPFAM" id="SSF74653">
    <property type="entry name" value="TolA/TonB C-terminal domain"/>
    <property type="match status" value="1"/>
</dbReference>
<dbReference type="InterPro" id="IPR006260">
    <property type="entry name" value="TonB/TolA_C"/>
</dbReference>
<evidence type="ECO:0000256" key="2">
    <source>
        <dbReference type="ARBA" id="ARBA00022692"/>
    </source>
</evidence>
<dbReference type="InterPro" id="IPR037682">
    <property type="entry name" value="TonB_C"/>
</dbReference>
<keyword evidence="3" id="KW-1133">Transmembrane helix</keyword>
<dbReference type="NCBIfam" id="TIGR01352">
    <property type="entry name" value="tonB_Cterm"/>
    <property type="match status" value="1"/>
</dbReference>
<evidence type="ECO:0000313" key="7">
    <source>
        <dbReference type="Proteomes" id="UP000031327"/>
    </source>
</evidence>
<evidence type="ECO:0000259" key="5">
    <source>
        <dbReference type="PROSITE" id="PS52015"/>
    </source>
</evidence>
<gene>
    <name evidence="6" type="ORF">JF50_18545</name>
</gene>
<evidence type="ECO:0000256" key="1">
    <source>
        <dbReference type="ARBA" id="ARBA00004167"/>
    </source>
</evidence>
<dbReference type="OrthoDB" id="1628901at2"/>
<dbReference type="EMBL" id="JWIC01000007">
    <property type="protein sequence ID" value="KID56258.1"/>
    <property type="molecule type" value="Genomic_DNA"/>
</dbReference>
<dbReference type="Gene3D" id="3.30.1150.10">
    <property type="match status" value="1"/>
</dbReference>
<dbReference type="PROSITE" id="PS52015">
    <property type="entry name" value="TONB_CTD"/>
    <property type="match status" value="1"/>
</dbReference>
<dbReference type="GO" id="GO:0016020">
    <property type="term" value="C:membrane"/>
    <property type="evidence" value="ECO:0007669"/>
    <property type="project" value="UniProtKB-SubCell"/>
</dbReference>
<evidence type="ECO:0000313" key="6">
    <source>
        <dbReference type="EMBL" id="KID56258.1"/>
    </source>
</evidence>
<dbReference type="Proteomes" id="UP000031327">
    <property type="component" value="Unassembled WGS sequence"/>
</dbReference>
<keyword evidence="2" id="KW-0812">Transmembrane</keyword>
<protein>
    <recommendedName>
        <fullName evidence="5">TonB C-terminal domain-containing protein</fullName>
    </recommendedName>
</protein>
<accession>A0A0C1MNZ0</accession>
<keyword evidence="4" id="KW-0472">Membrane</keyword>
<name>A0A0C1MNZ0_9GAMM</name>
<dbReference type="AlphaFoldDB" id="A0A0C1MNZ0"/>
<comment type="caution">
    <text evidence="6">The sequence shown here is derived from an EMBL/GenBank/DDBJ whole genome shotgun (WGS) entry which is preliminary data.</text>
</comment>
<proteinExistence type="predicted"/>
<dbReference type="RefSeq" id="WP_039610831.1">
    <property type="nucleotide sequence ID" value="NZ_JWIC01000007.1"/>
</dbReference>